<dbReference type="AlphaFoldDB" id="A0A923MXA3"/>
<keyword evidence="2" id="KW-1185">Reference proteome</keyword>
<dbReference type="RefSeq" id="WP_187079149.1">
    <property type="nucleotide sequence ID" value="NZ_JACORT010000024.1"/>
</dbReference>
<feature type="non-terminal residue" evidence="1">
    <location>
        <position position="634"/>
    </location>
</feature>
<reference evidence="1" key="1">
    <citation type="submission" date="2020-08" db="EMBL/GenBank/DDBJ databases">
        <title>Ramlibacter sp. USB13 16S ribosomal RNA gene genome sequencing and assembly.</title>
        <authorList>
            <person name="Kang M."/>
        </authorList>
    </citation>
    <scope>NUCLEOTIDE SEQUENCE</scope>
    <source>
        <strain evidence="1">USB13</strain>
    </source>
</reference>
<accession>A0A923MXA3</accession>
<sequence>AGVLLDDYQYTSNSGVVDVTFGQRVRVADDFADADRAGKVYEFMGTDALGLGRDLAAQDYSDFELWKELTETSLVTESTSYAVLSEIGLALNKDGLVGSASSYYGLVDRNDVRSDVTAWIDDALVTADGSITITALETATINATESSVVQPWEGAGGIIATNMVLSQAQAYATDSTLTSGADLALTARNDSSITATADSVMEAWDNYSFVVAFNSIGWNAQNILFNAVDTLIGDPLISEAFDGENPAGVKAYLLDTEVAAGGDVTLVAESTAGIDATLGNEATAEAALDIVFSAQYAASGVAGGAGLASNKVSSRAEASIDYSDGYTGAKQVTAGGALTLSASDAASVTSTSTIVQTAVTSNTLAGLTDIAQNFLIPGAYDYSTASGTRTVSWGERVRLGADYTGGGDAGAVYEYTGLSDAEYHLGNTNFATGLWHKLTGGADDLDDLYPNLGNLADSDARAVGGLVVMNDVRSAVDAFITDTNVDAGSVAISALESATIRSSAETNVTASGGSAWGSGSVLAVNGQIVTNMVLSSANALIEDSDIATTTGDVTLEAKNDSLLDATLNSALSTGESGFSFALAFNSLGWKPQNVLFNAVDALLGDPLISEAFDGEQPAEATAIIRNSDVDAAGN</sequence>
<proteinExistence type="predicted"/>
<gene>
    <name evidence="1" type="ORF">H8N03_25940</name>
</gene>
<name>A0A923MXA3_9BURK</name>
<protein>
    <submittedName>
        <fullName evidence="1">Uncharacterized protein</fullName>
    </submittedName>
</protein>
<organism evidence="1 2">
    <name type="scientific">Ramlibacter cellulosilyticus</name>
    <dbReference type="NCBI Taxonomy" id="2764187"/>
    <lineage>
        <taxon>Bacteria</taxon>
        <taxon>Pseudomonadati</taxon>
        <taxon>Pseudomonadota</taxon>
        <taxon>Betaproteobacteria</taxon>
        <taxon>Burkholderiales</taxon>
        <taxon>Comamonadaceae</taxon>
        <taxon>Ramlibacter</taxon>
    </lineage>
</organism>
<dbReference type="Proteomes" id="UP000608513">
    <property type="component" value="Unassembled WGS sequence"/>
</dbReference>
<evidence type="ECO:0000313" key="1">
    <source>
        <dbReference type="EMBL" id="MBC5786404.1"/>
    </source>
</evidence>
<dbReference type="EMBL" id="JACORT010000024">
    <property type="protein sequence ID" value="MBC5786404.1"/>
    <property type="molecule type" value="Genomic_DNA"/>
</dbReference>
<comment type="caution">
    <text evidence="1">The sequence shown here is derived from an EMBL/GenBank/DDBJ whole genome shotgun (WGS) entry which is preliminary data.</text>
</comment>
<dbReference type="InterPro" id="IPR047881">
    <property type="entry name" value="LktA_repeat"/>
</dbReference>
<evidence type="ECO:0000313" key="2">
    <source>
        <dbReference type="Proteomes" id="UP000608513"/>
    </source>
</evidence>
<feature type="non-terminal residue" evidence="1">
    <location>
        <position position="1"/>
    </location>
</feature>
<dbReference type="NCBIfam" id="NF012206">
    <property type="entry name" value="LktA_tand_53"/>
    <property type="match status" value="2"/>
</dbReference>